<gene>
    <name evidence="2" type="ORF">R28058_21291</name>
</gene>
<organism evidence="2 3">
    <name type="scientific">Paraclostridium sordellii</name>
    <name type="common">Clostridium sordellii</name>
    <dbReference type="NCBI Taxonomy" id="1505"/>
    <lineage>
        <taxon>Bacteria</taxon>
        <taxon>Bacillati</taxon>
        <taxon>Bacillota</taxon>
        <taxon>Clostridia</taxon>
        <taxon>Peptostreptococcales</taxon>
        <taxon>Peptostreptococcaceae</taxon>
        <taxon>Paraclostridium</taxon>
    </lineage>
</organism>
<feature type="transmembrane region" description="Helical" evidence="1">
    <location>
        <begin position="5"/>
        <end position="23"/>
    </location>
</feature>
<name>A0A0C7QVQ1_PARSO</name>
<keyword evidence="1" id="KW-0812">Transmembrane</keyword>
<proteinExistence type="predicted"/>
<reference evidence="3" key="1">
    <citation type="submission" date="2015-01" db="EMBL/GenBank/DDBJ databases">
        <authorList>
            <person name="Aslett M.A."/>
            <person name="De Silva N."/>
        </authorList>
    </citation>
    <scope>NUCLEOTIDE SEQUENCE [LARGE SCALE GENOMIC DNA]</scope>
    <source>
        <strain evidence="3">R28058</strain>
    </source>
</reference>
<dbReference type="Proteomes" id="UP000049127">
    <property type="component" value="Unassembled WGS sequence"/>
</dbReference>
<feature type="transmembrane region" description="Helical" evidence="1">
    <location>
        <begin position="78"/>
        <end position="101"/>
    </location>
</feature>
<keyword evidence="1" id="KW-0472">Membrane</keyword>
<dbReference type="OrthoDB" id="1753115at2"/>
<feature type="transmembrane region" description="Helical" evidence="1">
    <location>
        <begin position="29"/>
        <end position="46"/>
    </location>
</feature>
<evidence type="ECO:0000256" key="1">
    <source>
        <dbReference type="SAM" id="Phobius"/>
    </source>
</evidence>
<sequence>MKKKLIGDILVYFIAPIVLCSLIKGQNKIYSIIIITMIGIGYSIIVRYSQYRLNISAIIFLSIYTIIQSPKISLNDNYYIYVYDIYCLILTSIFLIITNLLDKNIFKLFYIDALKILNYTNNQILNTIKRNNLYREFYKITSILNIHILTMILVKTHAAISLGKVGYLTSYNMEVFISVIFILAEIIIGISIIKKIKPILDGRNLKNMKFIKSDTRVINFEKYRNLNK</sequence>
<accession>A0A0C7QVQ1</accession>
<evidence type="ECO:0000313" key="3">
    <source>
        <dbReference type="Proteomes" id="UP000049127"/>
    </source>
</evidence>
<feature type="transmembrane region" description="Helical" evidence="1">
    <location>
        <begin position="137"/>
        <end position="155"/>
    </location>
</feature>
<keyword evidence="1" id="KW-1133">Transmembrane helix</keyword>
<evidence type="ECO:0000313" key="2">
    <source>
        <dbReference type="EMBL" id="CEQ04396.1"/>
    </source>
</evidence>
<feature type="transmembrane region" description="Helical" evidence="1">
    <location>
        <begin position="175"/>
        <end position="193"/>
    </location>
</feature>
<protein>
    <submittedName>
        <fullName evidence="2">Uncharacterized protein</fullName>
    </submittedName>
</protein>
<dbReference type="AlphaFoldDB" id="A0A0C7QVQ1"/>
<dbReference type="RefSeq" id="WP_055336193.1">
    <property type="nucleotide sequence ID" value="NZ_CDNF01000014.1"/>
</dbReference>
<dbReference type="EMBL" id="CEKZ01000003">
    <property type="protein sequence ID" value="CEQ04396.1"/>
    <property type="molecule type" value="Genomic_DNA"/>
</dbReference>